<reference evidence="6" key="1">
    <citation type="submission" date="2021-06" db="EMBL/GenBank/DDBJ databases">
        <authorList>
            <person name="Kallberg Y."/>
            <person name="Tangrot J."/>
            <person name="Rosling A."/>
        </authorList>
    </citation>
    <scope>NUCLEOTIDE SEQUENCE</scope>
    <source>
        <strain evidence="6">BR232B</strain>
    </source>
</reference>
<dbReference type="EMBL" id="CAJVPI010000103">
    <property type="protein sequence ID" value="CAG8480581.1"/>
    <property type="molecule type" value="Genomic_DNA"/>
</dbReference>
<evidence type="ECO:0000256" key="3">
    <source>
        <dbReference type="ARBA" id="ARBA00022827"/>
    </source>
</evidence>
<dbReference type="Pfam" id="PF07992">
    <property type="entry name" value="Pyr_redox_2"/>
    <property type="match status" value="1"/>
</dbReference>
<keyword evidence="2" id="KW-0285">Flavoprotein</keyword>
<dbReference type="PRINTS" id="PR00469">
    <property type="entry name" value="PNDRDTASEII"/>
</dbReference>
<dbReference type="Proteomes" id="UP000789739">
    <property type="component" value="Unassembled WGS sequence"/>
</dbReference>
<feature type="domain" description="FAD/NAD(P)-binding" evidence="5">
    <location>
        <begin position="5"/>
        <end position="299"/>
    </location>
</feature>
<dbReference type="GO" id="GO:0050660">
    <property type="term" value="F:flavin adenine dinucleotide binding"/>
    <property type="evidence" value="ECO:0007669"/>
    <property type="project" value="TreeGrafter"/>
</dbReference>
<evidence type="ECO:0000256" key="1">
    <source>
        <dbReference type="ARBA" id="ARBA00006442"/>
    </source>
</evidence>
<evidence type="ECO:0000256" key="2">
    <source>
        <dbReference type="ARBA" id="ARBA00022630"/>
    </source>
</evidence>
<sequence>MSKSNIVIIGGGYGGVPTAQKLEAALHKTHRIILIERKTHYWHSVGAPRTVAEDNFESQLLIPYDNLFKHDGKVIHAAAVRLSDNEVTLDKAVDEFGDKVPFKYAIIATGSDSAKPAKIDGRSKKEIVKEVDTYRSAVKKATRVLIIGGGSVGIELAAEIKTTYKDKKVTVVHPHELLLNDDFPKKFRDQATVRLRALGVNVILNERVQFSASDIGNGDNKVTLVTDKGTKIESDVQLIATGNHVNSELAGTLNSQLIEPDTRLVKVRPTLQLDHEGYEHIFALGDVNNVKETKMALRAGLQADVVAKNIIALASEKKLVEYKPGPPVMLLTLGKDGGVGLLPMFGGILAGNWLVKLFKSKNLFVNKYWKEIAGGSPPSLENNTSGDTRKKAVMDVRSMFLLVIPLLYVGKVIFNKGS</sequence>
<dbReference type="GO" id="GO:0005737">
    <property type="term" value="C:cytoplasm"/>
    <property type="evidence" value="ECO:0007669"/>
    <property type="project" value="TreeGrafter"/>
</dbReference>
<comment type="similarity">
    <text evidence="1">Belongs to the FAD-dependent oxidoreductase family.</text>
</comment>
<evidence type="ECO:0000256" key="4">
    <source>
        <dbReference type="ARBA" id="ARBA00023002"/>
    </source>
</evidence>
<evidence type="ECO:0000313" key="6">
    <source>
        <dbReference type="EMBL" id="CAG8480581.1"/>
    </source>
</evidence>
<dbReference type="PANTHER" id="PTHR43735">
    <property type="entry name" value="APOPTOSIS-INDUCING FACTOR 1"/>
    <property type="match status" value="1"/>
</dbReference>
<dbReference type="InterPro" id="IPR036188">
    <property type="entry name" value="FAD/NAD-bd_sf"/>
</dbReference>
<accession>A0A9N8WDC1</accession>
<name>A0A9N8WDC1_9GLOM</name>
<dbReference type="SUPFAM" id="SSF51905">
    <property type="entry name" value="FAD/NAD(P)-binding domain"/>
    <property type="match status" value="1"/>
</dbReference>
<comment type="caution">
    <text evidence="6">The sequence shown here is derived from an EMBL/GenBank/DDBJ whole genome shotgun (WGS) entry which is preliminary data.</text>
</comment>
<proteinExistence type="inferred from homology"/>
<dbReference type="AlphaFoldDB" id="A0A9N8WDC1"/>
<keyword evidence="4" id="KW-0560">Oxidoreductase</keyword>
<gene>
    <name evidence="6" type="ORF">PBRASI_LOCUS1555</name>
</gene>
<evidence type="ECO:0000259" key="5">
    <source>
        <dbReference type="Pfam" id="PF07992"/>
    </source>
</evidence>
<keyword evidence="7" id="KW-1185">Reference proteome</keyword>
<dbReference type="Gene3D" id="3.50.50.100">
    <property type="match status" value="1"/>
</dbReference>
<evidence type="ECO:0000313" key="7">
    <source>
        <dbReference type="Proteomes" id="UP000789739"/>
    </source>
</evidence>
<keyword evidence="3" id="KW-0274">FAD</keyword>
<dbReference type="OrthoDB" id="202203at2759"/>
<dbReference type="PRINTS" id="PR00368">
    <property type="entry name" value="FADPNR"/>
</dbReference>
<dbReference type="InterPro" id="IPR023753">
    <property type="entry name" value="FAD/NAD-binding_dom"/>
</dbReference>
<dbReference type="GO" id="GO:0004174">
    <property type="term" value="F:electron-transferring-flavoprotein dehydrogenase activity"/>
    <property type="evidence" value="ECO:0007669"/>
    <property type="project" value="TreeGrafter"/>
</dbReference>
<organism evidence="6 7">
    <name type="scientific">Paraglomus brasilianum</name>
    <dbReference type="NCBI Taxonomy" id="144538"/>
    <lineage>
        <taxon>Eukaryota</taxon>
        <taxon>Fungi</taxon>
        <taxon>Fungi incertae sedis</taxon>
        <taxon>Mucoromycota</taxon>
        <taxon>Glomeromycotina</taxon>
        <taxon>Glomeromycetes</taxon>
        <taxon>Paraglomerales</taxon>
        <taxon>Paraglomeraceae</taxon>
        <taxon>Paraglomus</taxon>
    </lineage>
</organism>
<dbReference type="PANTHER" id="PTHR43735:SF3">
    <property type="entry name" value="FERROPTOSIS SUPPRESSOR PROTEIN 1"/>
    <property type="match status" value="1"/>
</dbReference>
<protein>
    <submittedName>
        <fullName evidence="6">2032_t:CDS:1</fullName>
    </submittedName>
</protein>